<feature type="compositionally biased region" description="Polar residues" evidence="2">
    <location>
        <begin position="679"/>
        <end position="692"/>
    </location>
</feature>
<feature type="compositionally biased region" description="Polar residues" evidence="2">
    <location>
        <begin position="16"/>
        <end position="26"/>
    </location>
</feature>
<evidence type="ECO:0000313" key="5">
    <source>
        <dbReference type="Proteomes" id="UP000799750"/>
    </source>
</evidence>
<feature type="region of interest" description="Disordered" evidence="2">
    <location>
        <begin position="305"/>
        <end position="355"/>
    </location>
</feature>
<feature type="region of interest" description="Disordered" evidence="2">
    <location>
        <begin position="1"/>
        <end position="259"/>
    </location>
</feature>
<evidence type="ECO:0000256" key="2">
    <source>
        <dbReference type="SAM" id="MobiDB-lite"/>
    </source>
</evidence>
<feature type="compositionally biased region" description="Polar residues" evidence="2">
    <location>
        <begin position="246"/>
        <end position="258"/>
    </location>
</feature>
<dbReference type="OrthoDB" id="5592879at2759"/>
<name>A0A6A6RAT8_9PEZI</name>
<dbReference type="SMART" id="SM01315">
    <property type="entry name" value="Spc7_N"/>
    <property type="match status" value="1"/>
</dbReference>
<feature type="domain" description="Spc7 kinetochore protein" evidence="3">
    <location>
        <begin position="745"/>
        <end position="1067"/>
    </location>
</feature>
<feature type="compositionally biased region" description="Polar residues" evidence="2">
    <location>
        <begin position="561"/>
        <end position="570"/>
    </location>
</feature>
<reference evidence="4" key="1">
    <citation type="journal article" date="2020" name="Stud. Mycol.">
        <title>101 Dothideomycetes genomes: a test case for predicting lifestyles and emergence of pathogens.</title>
        <authorList>
            <person name="Haridas S."/>
            <person name="Albert R."/>
            <person name="Binder M."/>
            <person name="Bloem J."/>
            <person name="Labutti K."/>
            <person name="Salamov A."/>
            <person name="Andreopoulos B."/>
            <person name="Baker S."/>
            <person name="Barry K."/>
            <person name="Bills G."/>
            <person name="Bluhm B."/>
            <person name="Cannon C."/>
            <person name="Castanera R."/>
            <person name="Culley D."/>
            <person name="Daum C."/>
            <person name="Ezra D."/>
            <person name="Gonzalez J."/>
            <person name="Henrissat B."/>
            <person name="Kuo A."/>
            <person name="Liang C."/>
            <person name="Lipzen A."/>
            <person name="Lutzoni F."/>
            <person name="Magnuson J."/>
            <person name="Mondo S."/>
            <person name="Nolan M."/>
            <person name="Ohm R."/>
            <person name="Pangilinan J."/>
            <person name="Park H.-J."/>
            <person name="Ramirez L."/>
            <person name="Alfaro M."/>
            <person name="Sun H."/>
            <person name="Tritt A."/>
            <person name="Yoshinaga Y."/>
            <person name="Zwiers L.-H."/>
            <person name="Turgeon B."/>
            <person name="Goodwin S."/>
            <person name="Spatafora J."/>
            <person name="Crous P."/>
            <person name="Grigoriev I."/>
        </authorList>
    </citation>
    <scope>NUCLEOTIDE SEQUENCE</scope>
    <source>
        <strain evidence="4">CBS 269.34</strain>
    </source>
</reference>
<dbReference type="PANTHER" id="PTHR28260">
    <property type="entry name" value="SPINDLE POLE BODY COMPONENT SPC105"/>
    <property type="match status" value="1"/>
</dbReference>
<dbReference type="Proteomes" id="UP000799750">
    <property type="component" value="Unassembled WGS sequence"/>
</dbReference>
<feature type="region of interest" description="Disordered" evidence="2">
    <location>
        <begin position="518"/>
        <end position="647"/>
    </location>
</feature>
<dbReference type="InterPro" id="IPR040850">
    <property type="entry name" value="Knl1_RWD_C"/>
</dbReference>
<dbReference type="GO" id="GO:1990758">
    <property type="term" value="P:mitotic sister chromatid biorientation"/>
    <property type="evidence" value="ECO:0007669"/>
    <property type="project" value="TreeGrafter"/>
</dbReference>
<protein>
    <submittedName>
        <fullName evidence="4">Spc7-domain-containing protein</fullName>
    </submittedName>
</protein>
<feature type="compositionally biased region" description="Basic residues" evidence="2">
    <location>
        <begin position="422"/>
        <end position="433"/>
    </location>
</feature>
<dbReference type="InterPro" id="IPR013253">
    <property type="entry name" value="Spc7_domain"/>
</dbReference>
<organism evidence="4 5">
    <name type="scientific">Lophium mytilinum</name>
    <dbReference type="NCBI Taxonomy" id="390894"/>
    <lineage>
        <taxon>Eukaryota</taxon>
        <taxon>Fungi</taxon>
        <taxon>Dikarya</taxon>
        <taxon>Ascomycota</taxon>
        <taxon>Pezizomycotina</taxon>
        <taxon>Dothideomycetes</taxon>
        <taxon>Pleosporomycetidae</taxon>
        <taxon>Mytilinidiales</taxon>
        <taxon>Mytilinidiaceae</taxon>
        <taxon>Lophium</taxon>
    </lineage>
</organism>
<accession>A0A6A6RAT8</accession>
<dbReference type="AlphaFoldDB" id="A0A6A6RAT8"/>
<feature type="compositionally biased region" description="Basic residues" evidence="2">
    <location>
        <begin position="83"/>
        <end position="95"/>
    </location>
</feature>
<dbReference type="InterPro" id="IPR033338">
    <property type="entry name" value="Spc105/Spc7"/>
</dbReference>
<keyword evidence="1" id="KW-0175">Coiled coil</keyword>
<feature type="compositionally biased region" description="Low complexity" evidence="2">
    <location>
        <begin position="204"/>
        <end position="223"/>
    </location>
</feature>
<evidence type="ECO:0000313" key="4">
    <source>
        <dbReference type="EMBL" id="KAF2501476.1"/>
    </source>
</evidence>
<feature type="compositionally biased region" description="Low complexity" evidence="2">
    <location>
        <begin position="114"/>
        <end position="147"/>
    </location>
</feature>
<dbReference type="EMBL" id="MU004182">
    <property type="protein sequence ID" value="KAF2501476.1"/>
    <property type="molecule type" value="Genomic_DNA"/>
</dbReference>
<feature type="compositionally biased region" description="Acidic residues" evidence="2">
    <location>
        <begin position="741"/>
        <end position="753"/>
    </location>
</feature>
<dbReference type="PANTHER" id="PTHR28260:SF1">
    <property type="entry name" value="SPINDLE POLE BODY COMPONENT SPC105"/>
    <property type="match status" value="1"/>
</dbReference>
<dbReference type="Pfam" id="PF18210">
    <property type="entry name" value="Knl1_RWD_C"/>
    <property type="match status" value="1"/>
</dbReference>
<dbReference type="SMART" id="SM00787">
    <property type="entry name" value="Spc7"/>
    <property type="match status" value="1"/>
</dbReference>
<dbReference type="Pfam" id="PF08317">
    <property type="entry name" value="Spc7"/>
    <property type="match status" value="1"/>
</dbReference>
<feature type="compositionally biased region" description="Polar residues" evidence="2">
    <location>
        <begin position="588"/>
        <end position="602"/>
    </location>
</feature>
<sequence length="1253" mass="137391">MATETDKENIAAGLTAATSFKPTPSLSPKKPAKKTRSKSIGPGGLGAPEEPLKENSGNRRKSAFIPAVKSILASNDEDEKKRREARRKSLARRRVSFAPEATLHTWDVIEYMRDATTSSSASSDATRRASSVSQASSAQSPQSNAASPGPLSDPAEPPSTPPEQIEEPVPGSSPAKQRDLHQKKRRRRSSGIPPMNFNNPDDAFSSSPFSGNGSSPTGSVEMDGSSDEDMDDTMMSLDVGDMTGRSIGSSNSDSTGTSARLEEALQRAAAQAGTRGIEFDENGDISMEIADEEVTAAFKPWAKRTAGAPNLSRTLSSAEDQENFDPFSPAVSSKPKPSFSARFEEPASDGEDMSMDITRAVGKIILPRPQDPTLDDVSMDLTMALGKIQQPQINTRQDASKSLKRRRSSMAGTNQGSPAKRQSSRRSSLRRKGSPAEESSFGDETMDLTMAIGGIQSEAPQDDADRRSSIDLSFGEETMDFTMVLGGIKGTTNAADLHAEDEDQDENEDLSMEFTTVLGGIRGPATQQTTPLRTLIGKASTPQEEPSASPKKSPARSKISDLQSSNTSPTPKRVGRITPQKSPRRTTRNSTPGTPAISTPQDKSVPELEASPFARRPKLRDETITTPKGKASQNDLDDPINAPILNRRLSATPTVHFSPIPPIRDDPIVKNTAALSNSIRLLSTPRKQTLASPTKRGATPKTTTTPKKTPTPKKAPAFRKSQSPKKRVGFGETSPAKDGEAEPTENVEDEDDMDRIPLQEFLDMTNIRFMDLTTTKRRHTAVPASFHSKGLGGFEDIDEKEETLENYVAAAACTVPEYEMYQHACHELKRYISGGRDIVRQIEADVQEENPALFNEYMSAPPDQRIVMDNQFKNMKTYARLQSKEIWYGWRSTLLRDLKAALLKTASDFNRDDALLRKQEGLLDTSLPELASKHANLEIECKQLQQRQDELTSCDREELEAAREQLVAFEDDIEQKRRLVASLKQDLVEKESRIEAAKARKMECAEEIKAADRVREECRGWSASEVNALKAKVTALEEAHGWSITSASSSPSTITMTHLNDLELYFYPESFATGKNTPNGSISLSYVGDSATPHPRPMTTSKRFFLQLLRAHLQCLPQSETRIPDLLKVIKNGWATARAVAEGVQCLSHTYITEESILSDERIAIRSAMLLPTLQTKVKVTFEVGVGIGNDGVETSVSTKAEVVYGEKYKEDKMREFLSQYVGDSVKAEEEMKVWADAVLDLANRLRSRGRKG</sequence>
<feature type="compositionally biased region" description="Low complexity" evidence="2">
    <location>
        <begin position="693"/>
        <end position="715"/>
    </location>
</feature>
<proteinExistence type="predicted"/>
<dbReference type="GO" id="GO:0034501">
    <property type="term" value="P:protein localization to kinetochore"/>
    <property type="evidence" value="ECO:0007669"/>
    <property type="project" value="TreeGrafter"/>
</dbReference>
<dbReference type="Pfam" id="PF15402">
    <property type="entry name" value="MELT_2"/>
    <property type="match status" value="6"/>
</dbReference>
<feature type="coiled-coil region" evidence="1">
    <location>
        <begin position="927"/>
        <end position="1014"/>
    </location>
</feature>
<keyword evidence="5" id="KW-1185">Reference proteome</keyword>
<dbReference type="GO" id="GO:0007094">
    <property type="term" value="P:mitotic spindle assembly checkpoint signaling"/>
    <property type="evidence" value="ECO:0007669"/>
    <property type="project" value="TreeGrafter"/>
</dbReference>
<feature type="region of interest" description="Disordered" evidence="2">
    <location>
        <begin position="679"/>
        <end position="756"/>
    </location>
</feature>
<evidence type="ECO:0000259" key="3">
    <source>
        <dbReference type="SMART" id="SM00787"/>
    </source>
</evidence>
<dbReference type="GO" id="GO:0000776">
    <property type="term" value="C:kinetochore"/>
    <property type="evidence" value="ECO:0007669"/>
    <property type="project" value="TreeGrafter"/>
</dbReference>
<evidence type="ECO:0000256" key="1">
    <source>
        <dbReference type="SAM" id="Coils"/>
    </source>
</evidence>
<gene>
    <name evidence="4" type="ORF">BU16DRAFT_522455</name>
</gene>
<feature type="region of interest" description="Disordered" evidence="2">
    <location>
        <begin position="385"/>
        <end position="475"/>
    </location>
</feature>